<feature type="transmembrane region" description="Helical" evidence="2">
    <location>
        <begin position="1273"/>
        <end position="1301"/>
    </location>
</feature>
<feature type="transmembrane region" description="Helical" evidence="2">
    <location>
        <begin position="145"/>
        <end position="166"/>
    </location>
</feature>
<dbReference type="InterPro" id="IPR035965">
    <property type="entry name" value="PAS-like_dom_sf"/>
</dbReference>
<feature type="transmembrane region" description="Helical" evidence="2">
    <location>
        <begin position="111"/>
        <end position="133"/>
    </location>
</feature>
<dbReference type="SUPFAM" id="SSF55785">
    <property type="entry name" value="PYP-like sensor domain (PAS domain)"/>
    <property type="match status" value="1"/>
</dbReference>
<dbReference type="PANTHER" id="PTHR31600:SF2">
    <property type="entry name" value="GAMETE ENRICHED GENE 10 PROTEIN-RELATED"/>
    <property type="match status" value="1"/>
</dbReference>
<keyword evidence="6" id="KW-1185">Reference proteome</keyword>
<accession>A0A0G4IGS2</accession>
<protein>
    <recommendedName>
        <fullName evidence="3">TmcB/TmcC TPR repeats domain-containing protein</fullName>
    </recommendedName>
</protein>
<feature type="domain" description="TmcB/TmcC TPR repeats" evidence="3">
    <location>
        <begin position="450"/>
        <end position="570"/>
    </location>
</feature>
<feature type="transmembrane region" description="Helical" evidence="2">
    <location>
        <begin position="1486"/>
        <end position="1506"/>
    </location>
</feature>
<evidence type="ECO:0000313" key="6">
    <source>
        <dbReference type="Proteomes" id="UP000039324"/>
    </source>
</evidence>
<feature type="transmembrane region" description="Helical" evidence="2">
    <location>
        <begin position="959"/>
        <end position="982"/>
    </location>
</feature>
<dbReference type="OrthoDB" id="542352at2759"/>
<feature type="transmembrane region" description="Helical" evidence="2">
    <location>
        <begin position="186"/>
        <end position="209"/>
    </location>
</feature>
<feature type="transmembrane region" description="Helical" evidence="2">
    <location>
        <begin position="251"/>
        <end position="273"/>
    </location>
</feature>
<organism evidence="4 6">
    <name type="scientific">Plasmodiophora brassicae</name>
    <name type="common">Clubroot disease agent</name>
    <dbReference type="NCBI Taxonomy" id="37360"/>
    <lineage>
        <taxon>Eukaryota</taxon>
        <taxon>Sar</taxon>
        <taxon>Rhizaria</taxon>
        <taxon>Endomyxa</taxon>
        <taxon>Phytomyxea</taxon>
        <taxon>Plasmodiophorida</taxon>
        <taxon>Plasmodiophoridae</taxon>
        <taxon>Plasmodiophora</taxon>
    </lineage>
</organism>
<feature type="transmembrane region" description="Helical" evidence="2">
    <location>
        <begin position="310"/>
        <end position="331"/>
    </location>
</feature>
<keyword evidence="2" id="KW-0472">Membrane</keyword>
<dbReference type="Proteomes" id="UP000039324">
    <property type="component" value="Unassembled WGS sequence"/>
</dbReference>
<dbReference type="CDD" id="cd00130">
    <property type="entry name" value="PAS"/>
    <property type="match status" value="1"/>
</dbReference>
<feature type="compositionally biased region" description="Polar residues" evidence="1">
    <location>
        <begin position="897"/>
        <end position="912"/>
    </location>
</feature>
<dbReference type="OMA" id="TCETFAN"/>
<evidence type="ECO:0000313" key="5">
    <source>
        <dbReference type="EMBL" id="SPQ96747.1"/>
    </source>
</evidence>
<reference evidence="5 7" key="2">
    <citation type="submission" date="2018-03" db="EMBL/GenBank/DDBJ databases">
        <authorList>
            <person name="Fogelqvist J."/>
        </authorList>
    </citation>
    <scope>NUCLEOTIDE SEQUENCE [LARGE SCALE GENOMIC DNA]</scope>
</reference>
<feature type="region of interest" description="Disordered" evidence="1">
    <location>
        <begin position="892"/>
        <end position="933"/>
    </location>
</feature>
<keyword evidence="2" id="KW-1133">Transmembrane helix</keyword>
<evidence type="ECO:0000259" key="3">
    <source>
        <dbReference type="Pfam" id="PF25474"/>
    </source>
</evidence>
<feature type="transmembrane region" description="Helical" evidence="2">
    <location>
        <begin position="1157"/>
        <end position="1179"/>
    </location>
</feature>
<dbReference type="NCBIfam" id="TIGR00229">
    <property type="entry name" value="sensory_box"/>
    <property type="match status" value="1"/>
</dbReference>
<evidence type="ECO:0000313" key="4">
    <source>
        <dbReference type="EMBL" id="CEO94398.1"/>
    </source>
</evidence>
<keyword evidence="5" id="KW-0496">Mitochondrion</keyword>
<gene>
    <name evidence="4" type="ORF">PBRA_000183</name>
    <name evidence="5" type="ORF">PLBR_LOCUS3962</name>
</gene>
<dbReference type="Pfam" id="PF25474">
    <property type="entry name" value="TPR_TmcB"/>
    <property type="match status" value="1"/>
</dbReference>
<dbReference type="STRING" id="37360.A0A0G4IGS2"/>
<reference evidence="4 6" key="1">
    <citation type="submission" date="2015-02" db="EMBL/GenBank/DDBJ databases">
        <authorList>
            <person name="Chooi Y.-H."/>
        </authorList>
    </citation>
    <scope>NUCLEOTIDE SEQUENCE [LARGE SCALE GENOMIC DNA]</scope>
    <source>
        <strain evidence="4">E3</strain>
    </source>
</reference>
<dbReference type="EMBL" id="CDSF01000001">
    <property type="protein sequence ID" value="CEO94398.1"/>
    <property type="molecule type" value="Genomic_DNA"/>
</dbReference>
<keyword evidence="2" id="KW-0812">Transmembrane</keyword>
<dbReference type="InterPro" id="IPR052994">
    <property type="entry name" value="Tiny_macrocysts_regulators"/>
</dbReference>
<feature type="transmembrane region" description="Helical" evidence="2">
    <location>
        <begin position="51"/>
        <end position="70"/>
    </location>
</feature>
<dbReference type="Gene3D" id="3.30.450.20">
    <property type="entry name" value="PAS domain"/>
    <property type="match status" value="1"/>
</dbReference>
<dbReference type="InterPro" id="IPR057352">
    <property type="entry name" value="TPR_TmcB/C"/>
</dbReference>
<geneLocation type="mitochondrion" evidence="5"/>
<sequence length="1545" mass="170089">MGGPTPPIVIGFGSDADEGSTMNRLAQIIEMLRKALFGVIYVMSKETSSSMFIILSGSFMQFFQVLGFAFNRDRHFPLNEAAAAPLLEALPYSTLAGWQGSSAPVKGGLTFGAAMTTVAIVLACVVYVGYSFVQNYFKYMLPLHILRQFAVLITSIGFIPIANVFIMNIQCDLDPSVSCYTGRDNLSLAFLLPVSILFVMFCFIVQLTYFEDDPCKPSVMGRSHSRAEAVQLMMRFLLTAFWQLLPDQSSNMFVILSMVVLTSVSAFAYTWYLPFYKFTVCQVKATLAWLQCWGAVVVAVAVFNNDAADASPVIAFYIGTPIVIIVSNLLLTTRKIWISESPVSRLSSPIEVQLKVHFLMCNVADAWQDNGREDRRLLLADEFERVSALAEEIYVEGIKRFSGSSMMFLFRGQFYLTVLKHGHIGMRSLAKAAERSPQLDEQFLIYRRRKKKSEENTGSSGSDIITAIAYEQNLKDAIDNDAKAAKEQVSFWESISSSSTKVEDLYQMTSQVSKFINLAQQNYNKIVTMPQRTPAALRVYAGFLIDALNERDKGQTILNQADEQAAAANKNANNVEQAQNDMSVRNGMVVISVDYASLGIITKVNNLLCNILGYERNDLIGKHVDTLVSLPWATTHHSMIQAFLDSGNMRLTKTVRHVFAKHRNGCIVPGRILLHEVSDEGNMLEFMATFSADEPDPVVDTNYLIARIDRDEAFPVVERTNGCHLLFTLDDRPTPQSVPFIAGLHDMLHMTVQFSGTTIGSPDLVPRYVADGTGSYNVQCSAEQRTHDGVLYDVVKIVSPRTMRLETLTMRLAAALLTKPVVDDRQIDDVRRDLLDDVTPAERDVIRSDVSQLCHKDAIALRLLQTFFSENALIVTDDDSDVDQEDDAGHVHETNIDAEQTTDNESASTSEASSDKATVDQHGGGPGGTTSIDEIGTQLVRQMASGPSGKSAMAGRARWLRGLFALVIVTAFCGVLTSFLVMNNILNNYQNTNDLLVFASTTTYQAMSIAYAAQWLMVISAGVDTADDEPIARSILLDASQQLVSFAQAIQANPSQVSATFSQMMASPIVNLAVTVGSGIQYEHVTLSDATARLAEAGAQLYATPLTNIYTSTNISQDAMFIAYLNRGNLTAQMNRSTSAWRDEVIRGLNSVQTTNAIVAIVPGVLIVLLIVVFVHPSLSEMIASQVNRLSVFTKVPPREVELLRKGCVKRLKDLRVARNELFAISDDDEESAIDAGKDIARSVEDLASDSYSRNKHTLLANRKQRSRLGWKVLLQLNAALFVYVAFVVVIFATIGVQVILGEMSAAVSTSTWGEYRRMKLRQTLGDLNQWAAPVSAISVNRSFDQAMSSIDELMSIEHGLTYGSSAMGTPGVLSGAAFTDPEPALMFTNGCVPDAAYDADCAVFDHSVLGNGLHVAIMEFAGNARSQIAMFQRLPANTSRVKSQRFSGLATMRSLETMYLQYALTYDLDIVKQQIAGQISVFRSAYLAVTLVFLSILVLLMAFLYEPMVRGLDLQAKHMRTMLLCIPGRVLQRIPDVASLLDVE</sequence>
<evidence type="ECO:0000313" key="7">
    <source>
        <dbReference type="Proteomes" id="UP000290189"/>
    </source>
</evidence>
<name>A0A0G4IGS2_PLABS</name>
<dbReference type="InterPro" id="IPR000014">
    <property type="entry name" value="PAS"/>
</dbReference>
<feature type="transmembrane region" description="Helical" evidence="2">
    <location>
        <begin position="285"/>
        <end position="304"/>
    </location>
</feature>
<evidence type="ECO:0000256" key="1">
    <source>
        <dbReference type="SAM" id="MobiDB-lite"/>
    </source>
</evidence>
<evidence type="ECO:0000256" key="2">
    <source>
        <dbReference type="SAM" id="Phobius"/>
    </source>
</evidence>
<proteinExistence type="predicted"/>
<dbReference type="PANTHER" id="PTHR31600">
    <property type="entry name" value="TINY MACROCYSTS PROTEIN B-RELATED"/>
    <property type="match status" value="1"/>
</dbReference>
<dbReference type="Proteomes" id="UP000290189">
    <property type="component" value="Unassembled WGS sequence"/>
</dbReference>
<dbReference type="EMBL" id="OVEO01000006">
    <property type="protein sequence ID" value="SPQ96747.1"/>
    <property type="molecule type" value="Genomic_DNA"/>
</dbReference>